<proteinExistence type="predicted"/>
<dbReference type="InterPro" id="IPR036583">
    <property type="entry name" value="23S_rRNA_IVS_sf"/>
</dbReference>
<name>E4T3K0_PALPW</name>
<sequence>MNNVNQGFKDLMAYQKAFQQACQIFDITLKFPKEERYSLTDQIRRSSRSVCANLAEAYRKRNYYKHYLLKLSDCLGENSETLVWLNFSLHCHYFTEEDYIQLIKLNEEVGRLLSFMVNNPDKFGVSPIN</sequence>
<dbReference type="RefSeq" id="WP_013444663.1">
    <property type="nucleotide sequence ID" value="NC_014734.1"/>
</dbReference>
<dbReference type="KEGG" id="ppn:Palpr_1147"/>
<protein>
    <recommendedName>
        <fullName evidence="3">S23 ribosomal protein</fullName>
    </recommendedName>
</protein>
<gene>
    <name evidence="1" type="ordered locus">Palpr_1147</name>
</gene>
<dbReference type="Pfam" id="PF05635">
    <property type="entry name" value="23S_rRNA_IVP"/>
    <property type="match status" value="1"/>
</dbReference>
<keyword evidence="2" id="KW-1185">Reference proteome</keyword>
<dbReference type="EMBL" id="CP002345">
    <property type="protein sequence ID" value="ADQ79294.1"/>
    <property type="molecule type" value="Genomic_DNA"/>
</dbReference>
<evidence type="ECO:0000313" key="2">
    <source>
        <dbReference type="Proteomes" id="UP000008718"/>
    </source>
</evidence>
<evidence type="ECO:0000313" key="1">
    <source>
        <dbReference type="EMBL" id="ADQ79294.1"/>
    </source>
</evidence>
<dbReference type="AlphaFoldDB" id="E4T3K0"/>
<dbReference type="HOGENOM" id="CLU_129874_0_7_10"/>
<reference evidence="1 2" key="2">
    <citation type="journal article" date="2011" name="Stand. Genomic Sci.">
        <title>Complete genome sequence of Paludibacter propionicigenes type strain (WB4).</title>
        <authorList>
            <person name="Gronow S."/>
            <person name="Munk C."/>
            <person name="Lapidus A."/>
            <person name="Nolan M."/>
            <person name="Lucas S."/>
            <person name="Hammon N."/>
            <person name="Deshpande S."/>
            <person name="Cheng J.F."/>
            <person name="Tapia R."/>
            <person name="Han C."/>
            <person name="Goodwin L."/>
            <person name="Pitluck S."/>
            <person name="Liolios K."/>
            <person name="Ivanova N."/>
            <person name="Mavromatis K."/>
            <person name="Mikhailova N."/>
            <person name="Pati A."/>
            <person name="Chen A."/>
            <person name="Palaniappan K."/>
            <person name="Land M."/>
            <person name="Hauser L."/>
            <person name="Chang Y.J."/>
            <person name="Jeffries C.D."/>
            <person name="Brambilla E."/>
            <person name="Rohde M."/>
            <person name="Goker M."/>
            <person name="Detter J.C."/>
            <person name="Woyke T."/>
            <person name="Bristow J."/>
            <person name="Eisen J.A."/>
            <person name="Markowitz V."/>
            <person name="Hugenholtz P."/>
            <person name="Kyrpides N.C."/>
            <person name="Klenk H.P."/>
        </authorList>
    </citation>
    <scope>NUCLEOTIDE SEQUENCE [LARGE SCALE GENOMIC DNA]</scope>
    <source>
        <strain evidence="2">DSM 17365 / JCM 13257 / WB4</strain>
    </source>
</reference>
<dbReference type="PANTHER" id="PTHR38471:SF2">
    <property type="entry name" value="FOUR HELIX BUNDLE PROTEIN"/>
    <property type="match status" value="1"/>
</dbReference>
<evidence type="ECO:0008006" key="3">
    <source>
        <dbReference type="Google" id="ProtNLM"/>
    </source>
</evidence>
<dbReference type="eggNOG" id="ENOG50315HT">
    <property type="taxonomic scope" value="Bacteria"/>
</dbReference>
<dbReference type="CDD" id="cd16377">
    <property type="entry name" value="23S_rRNA_IVP_like"/>
    <property type="match status" value="1"/>
</dbReference>
<dbReference type="InterPro" id="IPR012657">
    <property type="entry name" value="23S_rRNA-intervening_sequence"/>
</dbReference>
<organism evidence="1 2">
    <name type="scientific">Paludibacter propionicigenes (strain DSM 17365 / JCM 13257 / WB4)</name>
    <dbReference type="NCBI Taxonomy" id="694427"/>
    <lineage>
        <taxon>Bacteria</taxon>
        <taxon>Pseudomonadati</taxon>
        <taxon>Bacteroidota</taxon>
        <taxon>Bacteroidia</taxon>
        <taxon>Bacteroidales</taxon>
        <taxon>Paludibacteraceae</taxon>
        <taxon>Paludibacter</taxon>
    </lineage>
</organism>
<dbReference type="NCBIfam" id="TIGR02436">
    <property type="entry name" value="four helix bundle protein"/>
    <property type="match status" value="1"/>
</dbReference>
<dbReference type="SUPFAM" id="SSF158446">
    <property type="entry name" value="IVS-encoded protein-like"/>
    <property type="match status" value="1"/>
</dbReference>
<reference key="1">
    <citation type="submission" date="2010-11" db="EMBL/GenBank/DDBJ databases">
        <title>The complete genome of Paludibacter propionicigenes DSM 17365.</title>
        <authorList>
            <consortium name="US DOE Joint Genome Institute (JGI-PGF)"/>
            <person name="Lucas S."/>
            <person name="Copeland A."/>
            <person name="Lapidus A."/>
            <person name="Bruce D."/>
            <person name="Goodwin L."/>
            <person name="Pitluck S."/>
            <person name="Kyrpides N."/>
            <person name="Mavromatis K."/>
            <person name="Ivanova N."/>
            <person name="Munk A.C."/>
            <person name="Brettin T."/>
            <person name="Detter J.C."/>
            <person name="Han C."/>
            <person name="Tapia R."/>
            <person name="Land M."/>
            <person name="Hauser L."/>
            <person name="Markowitz V."/>
            <person name="Cheng J.-F."/>
            <person name="Hugenholtz P."/>
            <person name="Woyke T."/>
            <person name="Wu D."/>
            <person name="Gronow S."/>
            <person name="Wellnitz S."/>
            <person name="Brambilla E."/>
            <person name="Klenk H.-P."/>
            <person name="Eisen J.A."/>
        </authorList>
    </citation>
    <scope>NUCLEOTIDE SEQUENCE</scope>
    <source>
        <strain>WB4</strain>
    </source>
</reference>
<dbReference type="STRING" id="694427.Palpr_1147"/>
<dbReference type="Gene3D" id="1.20.1440.60">
    <property type="entry name" value="23S rRNA-intervening sequence"/>
    <property type="match status" value="1"/>
</dbReference>
<dbReference type="Proteomes" id="UP000008718">
    <property type="component" value="Chromosome"/>
</dbReference>
<dbReference type="OrthoDB" id="9811959at2"/>
<dbReference type="PANTHER" id="PTHR38471">
    <property type="entry name" value="FOUR HELIX BUNDLE PROTEIN"/>
    <property type="match status" value="1"/>
</dbReference>
<accession>E4T3K0</accession>